<gene>
    <name evidence="9" type="ORF">C0081_01380</name>
    <name evidence="8" type="ORF">C0081_19420</name>
</gene>
<dbReference type="AlphaFoldDB" id="A0A2N5XLU7"/>
<dbReference type="OrthoDB" id="9779817at2"/>
<comment type="subcellular location">
    <subcellularLocation>
        <location evidence="1">Cell membrane</location>
        <topology evidence="1">Multi-pass membrane protein</topology>
    </subcellularLocation>
</comment>
<dbReference type="PANTHER" id="PTHR30065:SF8">
    <property type="entry name" value="FLAGELLAR BIOSYNTHETIC PROTEIN FLIR"/>
    <property type="match status" value="1"/>
</dbReference>
<comment type="similarity">
    <text evidence="2">Belongs to the FliR/MopE/SpaR family.</text>
</comment>
<dbReference type="GO" id="GO:0006605">
    <property type="term" value="P:protein targeting"/>
    <property type="evidence" value="ECO:0007669"/>
    <property type="project" value="InterPro"/>
</dbReference>
<feature type="transmembrane region" description="Helical" evidence="7">
    <location>
        <begin position="179"/>
        <end position="201"/>
    </location>
</feature>
<keyword evidence="10" id="KW-1185">Reference proteome</keyword>
<dbReference type="PANTHER" id="PTHR30065">
    <property type="entry name" value="FLAGELLAR BIOSYNTHETIC PROTEIN FLIR"/>
    <property type="match status" value="1"/>
</dbReference>
<evidence type="ECO:0000256" key="5">
    <source>
        <dbReference type="ARBA" id="ARBA00022989"/>
    </source>
</evidence>
<accession>A0A2N5XLU7</accession>
<keyword evidence="4 7" id="KW-0812">Transmembrane</keyword>
<keyword evidence="5 7" id="KW-1133">Transmembrane helix</keyword>
<evidence type="ECO:0000313" key="9">
    <source>
        <dbReference type="EMBL" id="PLW78918.1"/>
    </source>
</evidence>
<reference evidence="8 10" key="1">
    <citation type="submission" date="2018-01" db="EMBL/GenBank/DDBJ databases">
        <title>The draft genome sequence of Cohaesibacter sp. H1304.</title>
        <authorList>
            <person name="Wang N.-N."/>
            <person name="Du Z.-J."/>
        </authorList>
    </citation>
    <scope>NUCLEOTIDE SEQUENCE [LARGE SCALE GENOMIC DNA]</scope>
    <source>
        <strain evidence="8 10">H1304</strain>
    </source>
</reference>
<dbReference type="GO" id="GO:0005886">
    <property type="term" value="C:plasma membrane"/>
    <property type="evidence" value="ECO:0007669"/>
    <property type="project" value="UniProtKB-SubCell"/>
</dbReference>
<dbReference type="Proteomes" id="UP000234881">
    <property type="component" value="Unassembled WGS sequence"/>
</dbReference>
<evidence type="ECO:0000313" key="8">
    <source>
        <dbReference type="EMBL" id="PLW75511.1"/>
    </source>
</evidence>
<feature type="transmembrane region" description="Helical" evidence="7">
    <location>
        <begin position="67"/>
        <end position="87"/>
    </location>
</feature>
<evidence type="ECO:0000256" key="1">
    <source>
        <dbReference type="ARBA" id="ARBA00004651"/>
    </source>
</evidence>
<dbReference type="EMBL" id="PKUQ01000001">
    <property type="protein sequence ID" value="PLW78918.1"/>
    <property type="molecule type" value="Genomic_DNA"/>
</dbReference>
<sequence length="250" mass="26823">MVWLQTNVLVAIFLIYCRIGACLMIVPGFGSARIAAQIRLFIALAISLALAPLLLKQVMQIIPDVSPASLLLLIASELLIGATIGFIGRAFLAALQTLGTFAAMSMSFSPMAGTPIEGGEPVPALVNLMTMTAVVLIFISGLHWQMISGLIDSYQVVPPAMSFAVQDSLIQATDALKEAFILALRISSPFIIYAVVVNLALGLANKLTPQIPIYFIAMPFVIAGGLFLVMFVFSEMIGIFIDQFSQVINR</sequence>
<organism evidence="8 10">
    <name type="scientific">Cohaesibacter celericrescens</name>
    <dbReference type="NCBI Taxonomy" id="2067669"/>
    <lineage>
        <taxon>Bacteria</taxon>
        <taxon>Pseudomonadati</taxon>
        <taxon>Pseudomonadota</taxon>
        <taxon>Alphaproteobacteria</taxon>
        <taxon>Hyphomicrobiales</taxon>
        <taxon>Cohaesibacteraceae</taxon>
    </lineage>
</organism>
<evidence type="ECO:0000256" key="2">
    <source>
        <dbReference type="ARBA" id="ARBA00009772"/>
    </source>
</evidence>
<proteinExistence type="inferred from homology"/>
<evidence type="ECO:0000313" key="10">
    <source>
        <dbReference type="Proteomes" id="UP000234881"/>
    </source>
</evidence>
<evidence type="ECO:0000256" key="3">
    <source>
        <dbReference type="ARBA" id="ARBA00022475"/>
    </source>
</evidence>
<dbReference type="Pfam" id="PF01311">
    <property type="entry name" value="Bac_export_1"/>
    <property type="match status" value="1"/>
</dbReference>
<evidence type="ECO:0000256" key="7">
    <source>
        <dbReference type="SAM" id="Phobius"/>
    </source>
</evidence>
<feature type="transmembrane region" description="Helical" evidence="7">
    <location>
        <begin position="38"/>
        <end position="55"/>
    </location>
</feature>
<keyword evidence="6 7" id="KW-0472">Membrane</keyword>
<dbReference type="RefSeq" id="WP_101532002.1">
    <property type="nucleotide sequence ID" value="NZ_JBFHIU010000088.1"/>
</dbReference>
<evidence type="ECO:0000256" key="4">
    <source>
        <dbReference type="ARBA" id="ARBA00022692"/>
    </source>
</evidence>
<name>A0A2N5XLU7_9HYPH</name>
<keyword evidence="3" id="KW-1003">Cell membrane</keyword>
<evidence type="ECO:0000256" key="6">
    <source>
        <dbReference type="ARBA" id="ARBA00023136"/>
    </source>
</evidence>
<dbReference type="PRINTS" id="PR00953">
    <property type="entry name" value="TYPE3IMRPROT"/>
</dbReference>
<keyword evidence="8" id="KW-0966">Cell projection</keyword>
<keyword evidence="8" id="KW-0282">Flagellum</keyword>
<feature type="transmembrane region" description="Helical" evidence="7">
    <location>
        <begin position="6"/>
        <end position="26"/>
    </location>
</feature>
<keyword evidence="8" id="KW-0969">Cilium</keyword>
<feature type="transmembrane region" description="Helical" evidence="7">
    <location>
        <begin position="124"/>
        <end position="144"/>
    </location>
</feature>
<feature type="transmembrane region" description="Helical" evidence="7">
    <location>
        <begin position="213"/>
        <end position="241"/>
    </location>
</feature>
<dbReference type="EMBL" id="PKUQ01000050">
    <property type="protein sequence ID" value="PLW75511.1"/>
    <property type="molecule type" value="Genomic_DNA"/>
</dbReference>
<protein>
    <submittedName>
        <fullName evidence="8">Flagellar type III secretion system protein FliR</fullName>
    </submittedName>
</protein>
<comment type="caution">
    <text evidence="8">The sequence shown here is derived from an EMBL/GenBank/DDBJ whole genome shotgun (WGS) entry which is preliminary data.</text>
</comment>
<dbReference type="InterPro" id="IPR002010">
    <property type="entry name" value="T3SS_IM_R"/>
</dbReference>